<dbReference type="GO" id="GO:0030313">
    <property type="term" value="C:cell envelope"/>
    <property type="evidence" value="ECO:0007669"/>
    <property type="project" value="UniProtKB-SubCell"/>
</dbReference>
<feature type="domain" description="CopC" evidence="6">
    <location>
        <begin position="31"/>
        <end position="127"/>
    </location>
</feature>
<dbReference type="PANTHER" id="PTHR34820">
    <property type="entry name" value="INNER MEMBRANE PROTEIN YEBZ"/>
    <property type="match status" value="1"/>
</dbReference>
<keyword evidence="2" id="KW-0479">Metal-binding</keyword>
<dbReference type="GO" id="GO:0005886">
    <property type="term" value="C:plasma membrane"/>
    <property type="evidence" value="ECO:0007669"/>
    <property type="project" value="TreeGrafter"/>
</dbReference>
<evidence type="ECO:0000256" key="2">
    <source>
        <dbReference type="ARBA" id="ARBA00022723"/>
    </source>
</evidence>
<dbReference type="AlphaFoldDB" id="A0A1M5CGK9"/>
<keyword evidence="3 5" id="KW-0732">Signal</keyword>
<evidence type="ECO:0000256" key="5">
    <source>
        <dbReference type="SAM" id="SignalP"/>
    </source>
</evidence>
<dbReference type="PANTHER" id="PTHR34820:SF4">
    <property type="entry name" value="INNER MEMBRANE PROTEIN YEBZ"/>
    <property type="match status" value="1"/>
</dbReference>
<feature type="signal peptide" evidence="5">
    <location>
        <begin position="1"/>
        <end position="30"/>
    </location>
</feature>
<dbReference type="GO" id="GO:0042597">
    <property type="term" value="C:periplasmic space"/>
    <property type="evidence" value="ECO:0007669"/>
    <property type="project" value="InterPro"/>
</dbReference>
<feature type="chain" id="PRO_5013041943" description="CopC domain-containing protein" evidence="5">
    <location>
        <begin position="31"/>
        <end position="129"/>
    </location>
</feature>
<sequence length="129" mass="13737">MVRHPLQHPALRLPILTAAMGLGLCGTALAHAHLDFATPPVDGTLRSAPQQVQIGFTEALEPALSSLSVHNAAGDRVDSGHATVSANDRRVLEIGLPQPLAAGSYTVRWAITSVDTHRTEGDYRFTIQP</sequence>
<dbReference type="Proteomes" id="UP000184327">
    <property type="component" value="Unassembled WGS sequence"/>
</dbReference>
<comment type="subcellular location">
    <subcellularLocation>
        <location evidence="1">Cell envelope</location>
    </subcellularLocation>
</comment>
<protein>
    <recommendedName>
        <fullName evidence="6">CopC domain-containing protein</fullName>
    </recommendedName>
</protein>
<evidence type="ECO:0000256" key="4">
    <source>
        <dbReference type="ARBA" id="ARBA00023008"/>
    </source>
</evidence>
<proteinExistence type="predicted"/>
<name>A0A1M5CGK9_9BURK</name>
<dbReference type="GO" id="GO:0005507">
    <property type="term" value="F:copper ion binding"/>
    <property type="evidence" value="ECO:0007669"/>
    <property type="project" value="InterPro"/>
</dbReference>
<dbReference type="InterPro" id="IPR014756">
    <property type="entry name" value="Ig_E-set"/>
</dbReference>
<dbReference type="Pfam" id="PF04234">
    <property type="entry name" value="CopC"/>
    <property type="match status" value="1"/>
</dbReference>
<keyword evidence="4" id="KW-0186">Copper</keyword>
<evidence type="ECO:0000259" key="6">
    <source>
        <dbReference type="Pfam" id="PF04234"/>
    </source>
</evidence>
<evidence type="ECO:0000256" key="3">
    <source>
        <dbReference type="ARBA" id="ARBA00022729"/>
    </source>
</evidence>
<dbReference type="SUPFAM" id="SSF81296">
    <property type="entry name" value="E set domains"/>
    <property type="match status" value="1"/>
</dbReference>
<keyword evidence="8" id="KW-1185">Reference proteome</keyword>
<evidence type="ECO:0000313" key="8">
    <source>
        <dbReference type="Proteomes" id="UP000184327"/>
    </source>
</evidence>
<reference evidence="7 8" key="1">
    <citation type="submission" date="2016-11" db="EMBL/GenBank/DDBJ databases">
        <authorList>
            <person name="Jaros S."/>
            <person name="Januszkiewicz K."/>
            <person name="Wedrychowicz H."/>
        </authorList>
    </citation>
    <scope>NUCLEOTIDE SEQUENCE [LARGE SCALE GENOMIC DNA]</scope>
    <source>
        <strain evidence="7 8">DSM 16112</strain>
    </source>
</reference>
<dbReference type="STRING" id="1122156.SAMN02745117_02154"/>
<gene>
    <name evidence="7" type="ORF">SAMN02745117_02154</name>
</gene>
<dbReference type="EMBL" id="FQUZ01000027">
    <property type="protein sequence ID" value="SHF53737.1"/>
    <property type="molecule type" value="Genomic_DNA"/>
</dbReference>
<dbReference type="InterPro" id="IPR007348">
    <property type="entry name" value="CopC_dom"/>
</dbReference>
<dbReference type="GO" id="GO:0046688">
    <property type="term" value="P:response to copper ion"/>
    <property type="evidence" value="ECO:0007669"/>
    <property type="project" value="InterPro"/>
</dbReference>
<organism evidence="7 8">
    <name type="scientific">Lampropedia hyalina DSM 16112</name>
    <dbReference type="NCBI Taxonomy" id="1122156"/>
    <lineage>
        <taxon>Bacteria</taxon>
        <taxon>Pseudomonadati</taxon>
        <taxon>Pseudomonadota</taxon>
        <taxon>Betaproteobacteria</taxon>
        <taxon>Burkholderiales</taxon>
        <taxon>Comamonadaceae</taxon>
        <taxon>Lampropedia</taxon>
    </lineage>
</organism>
<dbReference type="OrthoDB" id="9796814at2"/>
<evidence type="ECO:0000313" key="7">
    <source>
        <dbReference type="EMBL" id="SHF53737.1"/>
    </source>
</evidence>
<dbReference type="InterPro" id="IPR014755">
    <property type="entry name" value="Cu-Rt/internalin_Ig-like"/>
</dbReference>
<dbReference type="GO" id="GO:0006825">
    <property type="term" value="P:copper ion transport"/>
    <property type="evidence" value="ECO:0007669"/>
    <property type="project" value="InterPro"/>
</dbReference>
<dbReference type="RefSeq" id="WP_073356690.1">
    <property type="nucleotide sequence ID" value="NZ_FQUZ01000027.1"/>
</dbReference>
<dbReference type="Gene3D" id="2.60.40.1220">
    <property type="match status" value="1"/>
</dbReference>
<accession>A0A1M5CGK9</accession>
<evidence type="ECO:0000256" key="1">
    <source>
        <dbReference type="ARBA" id="ARBA00004196"/>
    </source>
</evidence>
<dbReference type="InterPro" id="IPR032694">
    <property type="entry name" value="CopC/D"/>
</dbReference>